<organism evidence="1 2">
    <name type="scientific">Vermiconidia calcicola</name>
    <dbReference type="NCBI Taxonomy" id="1690605"/>
    <lineage>
        <taxon>Eukaryota</taxon>
        <taxon>Fungi</taxon>
        <taxon>Dikarya</taxon>
        <taxon>Ascomycota</taxon>
        <taxon>Pezizomycotina</taxon>
        <taxon>Dothideomycetes</taxon>
        <taxon>Dothideomycetidae</taxon>
        <taxon>Mycosphaerellales</taxon>
        <taxon>Extremaceae</taxon>
        <taxon>Vermiconidia</taxon>
    </lineage>
</organism>
<dbReference type="Proteomes" id="UP001281147">
    <property type="component" value="Unassembled WGS sequence"/>
</dbReference>
<proteinExistence type="predicted"/>
<reference evidence="1" key="1">
    <citation type="submission" date="2023-07" db="EMBL/GenBank/DDBJ databases">
        <title>Black Yeasts Isolated from many extreme environments.</title>
        <authorList>
            <person name="Coleine C."/>
            <person name="Stajich J.E."/>
            <person name="Selbmann L."/>
        </authorList>
    </citation>
    <scope>NUCLEOTIDE SEQUENCE</scope>
    <source>
        <strain evidence="1">CCFEE 5714</strain>
    </source>
</reference>
<name>A0ACC3N453_9PEZI</name>
<evidence type="ECO:0000313" key="1">
    <source>
        <dbReference type="EMBL" id="KAK3709509.1"/>
    </source>
</evidence>
<gene>
    <name evidence="1" type="ORF">LTR37_010882</name>
</gene>
<accession>A0ACC3N453</accession>
<evidence type="ECO:0000313" key="2">
    <source>
        <dbReference type="Proteomes" id="UP001281147"/>
    </source>
</evidence>
<protein>
    <submittedName>
        <fullName evidence="1">Uncharacterized protein</fullName>
    </submittedName>
</protein>
<keyword evidence="2" id="KW-1185">Reference proteome</keyword>
<dbReference type="EMBL" id="JAUTXU010000092">
    <property type="protein sequence ID" value="KAK3709509.1"/>
    <property type="molecule type" value="Genomic_DNA"/>
</dbReference>
<sequence>MNGLSPHNTKTNGVANDAPKPVRALPASWYRSNAMFQLERRAIFSKRWLMVSHTVRFTNAGDYLQLVVAGFSFFLVKSRVGEIYAHHNLCRHRGHPLVEQGSGKLAALACKYHGWSYRFNGSQGKGPQYQELPSFDKTDNGLFRIHTYIDRLGFIWVNLDSSDGPAMQWDEAFNSAVTHERFQHFDTEQYRFDHQWSITCDFNWKTFGDNYNEDFDFTKHNVTVDGGHIRHCNTDRDGSDEKDKHGVKSAFYFPSSATTISPDLFYVIRCMPLSASQTKLEYEVYRHKDCSDDMWSRIQELFRTVQFEDKDLSEAAQKNLNAGVFNSGQLHPRVEQGPIYFQQLTKQLVTEHHRNEEALNEEIWPAMPKQTTKGESQEDVDFCNKLDCSTAQGVPELAW</sequence>
<comment type="caution">
    <text evidence="1">The sequence shown here is derived from an EMBL/GenBank/DDBJ whole genome shotgun (WGS) entry which is preliminary data.</text>
</comment>